<dbReference type="InterPro" id="IPR050287">
    <property type="entry name" value="MTA/SAH_deaminase"/>
</dbReference>
<sequence length="436" mass="48582">MIVTMDKERHIYEKGSIAIKNGKIKEVGELGPEKNAEEVIDANGKIIMPGLISSYTRMHGILLRAMPLKIDPPTDLSQILQRVWWRMDEEMTKNDDYTSALASCLEFIKTGTTCCLNTYSGVRSMGGSLDRIARAVDEAGLRASIGFEASDRNTRAEGARGMDENIKFIKKLQRKRRTKRIRGVISLHASFTISDELLSHTRRLVKRYDVPLVISTAEGAVDTYYNLASYGMRTVERLHDKHILSPKTVLVNCVHVSDDELHLIQESGAKVVHNPMKNMLNGVGVAKVSQMLSMGIPTGLGNGGYIFDGFENMRSAYLLHKAVTEDPRTITPMETLEMATIHGAKICNWENEIGSIEPGKYADLIVIDTSSFPTPLKCENVVDHIVNTVNGQDIETVIVGGRILMRERKVITLQEDDVIKASNKSAKKLWKKLEAI</sequence>
<dbReference type="InterPro" id="IPR006680">
    <property type="entry name" value="Amidohydro-rel"/>
</dbReference>
<proteinExistence type="predicted"/>
<dbReference type="SUPFAM" id="SSF51556">
    <property type="entry name" value="Metallo-dependent hydrolases"/>
    <property type="match status" value="1"/>
</dbReference>
<dbReference type="Gene3D" id="3.20.20.140">
    <property type="entry name" value="Metal-dependent hydrolases"/>
    <property type="match status" value="1"/>
</dbReference>
<evidence type="ECO:0000259" key="2">
    <source>
        <dbReference type="Pfam" id="PF01979"/>
    </source>
</evidence>
<dbReference type="SUPFAM" id="SSF51338">
    <property type="entry name" value="Composite domain of metallo-dependent hydrolases"/>
    <property type="match status" value="1"/>
</dbReference>
<name>A0A133V849_9EURY</name>
<keyword evidence="4" id="KW-1185">Reference proteome</keyword>
<dbReference type="Proteomes" id="UP000070400">
    <property type="component" value="Unassembled WGS sequence"/>
</dbReference>
<dbReference type="InterPro" id="IPR032466">
    <property type="entry name" value="Metal_Hydrolase"/>
</dbReference>
<comment type="caution">
    <text evidence="3">The sequence shown here is derived from an EMBL/GenBank/DDBJ whole genome shotgun (WGS) entry which is preliminary data.</text>
</comment>
<keyword evidence="1" id="KW-0378">Hydrolase</keyword>
<evidence type="ECO:0000256" key="1">
    <source>
        <dbReference type="ARBA" id="ARBA00022801"/>
    </source>
</evidence>
<dbReference type="EMBL" id="LHXX01000011">
    <property type="protein sequence ID" value="KXB02605.1"/>
    <property type="molecule type" value="Genomic_DNA"/>
</dbReference>
<feature type="domain" description="Amidohydrolase-related" evidence="2">
    <location>
        <begin position="46"/>
        <end position="403"/>
    </location>
</feature>
<organism evidence="3 4">
    <name type="scientific">candidate division MSBL1 archaeon SCGC-AAA261D19</name>
    <dbReference type="NCBI Taxonomy" id="1698273"/>
    <lineage>
        <taxon>Archaea</taxon>
        <taxon>Methanobacteriati</taxon>
        <taxon>Methanobacteriota</taxon>
        <taxon>candidate division MSBL1</taxon>
    </lineage>
</organism>
<accession>A0A133V849</accession>
<evidence type="ECO:0000313" key="4">
    <source>
        <dbReference type="Proteomes" id="UP000070400"/>
    </source>
</evidence>
<dbReference type="InterPro" id="IPR011059">
    <property type="entry name" value="Metal-dep_hydrolase_composite"/>
</dbReference>
<evidence type="ECO:0000313" key="3">
    <source>
        <dbReference type="EMBL" id="KXB02605.1"/>
    </source>
</evidence>
<dbReference type="AlphaFoldDB" id="A0A133V849"/>
<gene>
    <name evidence="3" type="ORF">AKJ43_01315</name>
</gene>
<dbReference type="GO" id="GO:0016810">
    <property type="term" value="F:hydrolase activity, acting on carbon-nitrogen (but not peptide) bonds"/>
    <property type="evidence" value="ECO:0007669"/>
    <property type="project" value="InterPro"/>
</dbReference>
<dbReference type="Gene3D" id="2.30.40.10">
    <property type="entry name" value="Urease, subunit C, domain 1"/>
    <property type="match status" value="1"/>
</dbReference>
<dbReference type="PANTHER" id="PTHR43794">
    <property type="entry name" value="AMINOHYDROLASE SSNA-RELATED"/>
    <property type="match status" value="1"/>
</dbReference>
<dbReference type="PANTHER" id="PTHR43794:SF11">
    <property type="entry name" value="AMIDOHYDROLASE-RELATED DOMAIN-CONTAINING PROTEIN"/>
    <property type="match status" value="1"/>
</dbReference>
<protein>
    <recommendedName>
        <fullName evidence="2">Amidohydrolase-related domain-containing protein</fullName>
    </recommendedName>
</protein>
<dbReference type="Pfam" id="PF01979">
    <property type="entry name" value="Amidohydro_1"/>
    <property type="match status" value="1"/>
</dbReference>
<reference evidence="3 4" key="1">
    <citation type="journal article" date="2016" name="Sci. Rep.">
        <title>Metabolic traits of an uncultured archaeal lineage -MSBL1- from brine pools of the Red Sea.</title>
        <authorList>
            <person name="Mwirichia R."/>
            <person name="Alam I."/>
            <person name="Rashid M."/>
            <person name="Vinu M."/>
            <person name="Ba-Alawi W."/>
            <person name="Anthony Kamau A."/>
            <person name="Kamanda Ngugi D."/>
            <person name="Goker M."/>
            <person name="Klenk H.P."/>
            <person name="Bajic V."/>
            <person name="Stingl U."/>
        </authorList>
    </citation>
    <scope>NUCLEOTIDE SEQUENCE [LARGE SCALE GENOMIC DNA]</scope>
    <source>
        <strain evidence="3">SCGC-AAA261D19</strain>
    </source>
</reference>